<proteinExistence type="predicted"/>
<gene>
    <name evidence="1" type="ORF">QAD02_015805</name>
</gene>
<protein>
    <submittedName>
        <fullName evidence="1">Uncharacterized protein</fullName>
    </submittedName>
</protein>
<dbReference type="EMBL" id="CM056742">
    <property type="protein sequence ID" value="KAJ8680018.1"/>
    <property type="molecule type" value="Genomic_DNA"/>
</dbReference>
<accession>A0ACC2P9C1</accession>
<comment type="caution">
    <text evidence="1">The sequence shown here is derived from an EMBL/GenBank/DDBJ whole genome shotgun (WGS) entry which is preliminary data.</text>
</comment>
<keyword evidence="2" id="KW-1185">Reference proteome</keyword>
<evidence type="ECO:0000313" key="2">
    <source>
        <dbReference type="Proteomes" id="UP001239111"/>
    </source>
</evidence>
<evidence type="ECO:0000313" key="1">
    <source>
        <dbReference type="EMBL" id="KAJ8680018.1"/>
    </source>
</evidence>
<sequence length="486" mass="57280">MKCTVQTRLLRRYWLRIFVFLCIVSFLVMMLNNWEYQFKLRYLQAVVDNNLGRVNKMALLTSSDSKMKDTWRKSGVEGSRIFSAYLDSRPEVVLNEYPWADHNSLWALIRIIAIVDVNHRDSEFTCYYKFSSKNIEDKGSLLEAPSADVKIIADSENFGKMKYSAAFVLCKLLTKDNGELPIQITFSSSSGKKLEELSGIDFVDIHYDPKSLPSNQNKFMAVCVPTIHHKYDKHTNLVEFIEFYRMMGVNHFTMYNSSASEKVGLILEYYRSLGIVTIIQWQLPPIYKFEQTLRYNGIFAAINDCLYRNSFIGGYKYVANVDLDEFIIPKRFPNYPRMMAHFDPITKPSKDVVFIFRNSFFYLMYEDSRKPQKPINSPKLLLHRKTTRLKEINKAFSRSKYFCRGRDVVEMGNHQVWYTKTKPWFFQNGFQHFVVDPHIAALHHYRYCEVNELVCWLRDSVVDETAHRFTRELARRVVAILPQRFR</sequence>
<dbReference type="Proteomes" id="UP001239111">
    <property type="component" value="Chromosome 2"/>
</dbReference>
<organism evidence="1 2">
    <name type="scientific">Eretmocerus hayati</name>
    <dbReference type="NCBI Taxonomy" id="131215"/>
    <lineage>
        <taxon>Eukaryota</taxon>
        <taxon>Metazoa</taxon>
        <taxon>Ecdysozoa</taxon>
        <taxon>Arthropoda</taxon>
        <taxon>Hexapoda</taxon>
        <taxon>Insecta</taxon>
        <taxon>Pterygota</taxon>
        <taxon>Neoptera</taxon>
        <taxon>Endopterygota</taxon>
        <taxon>Hymenoptera</taxon>
        <taxon>Apocrita</taxon>
        <taxon>Proctotrupomorpha</taxon>
        <taxon>Chalcidoidea</taxon>
        <taxon>Aphelinidae</taxon>
        <taxon>Aphelininae</taxon>
        <taxon>Eretmocerus</taxon>
    </lineage>
</organism>
<reference evidence="1" key="1">
    <citation type="submission" date="2023-04" db="EMBL/GenBank/DDBJ databases">
        <title>A chromosome-level genome assembly of the parasitoid wasp Eretmocerus hayati.</title>
        <authorList>
            <person name="Zhong Y."/>
            <person name="Liu S."/>
            <person name="Liu Y."/>
        </authorList>
    </citation>
    <scope>NUCLEOTIDE SEQUENCE</scope>
    <source>
        <strain evidence="1">ZJU_SS_LIU_2023</strain>
    </source>
</reference>
<name>A0ACC2P9C1_9HYME</name>